<evidence type="ECO:0000313" key="7">
    <source>
        <dbReference type="Proteomes" id="UP000323258"/>
    </source>
</evidence>
<feature type="DNA-binding region" description="H-T-H motif" evidence="4">
    <location>
        <begin position="29"/>
        <end position="48"/>
    </location>
</feature>
<organism evidence="6 7">
    <name type="scientific">Neoaquamicrobium microcysteis</name>
    <dbReference type="NCBI Taxonomy" id="2682781"/>
    <lineage>
        <taxon>Bacteria</taxon>
        <taxon>Pseudomonadati</taxon>
        <taxon>Pseudomonadota</taxon>
        <taxon>Alphaproteobacteria</taxon>
        <taxon>Hyphomicrobiales</taxon>
        <taxon>Phyllobacteriaceae</taxon>
        <taxon>Neoaquamicrobium</taxon>
    </lineage>
</organism>
<dbReference type="Proteomes" id="UP000323258">
    <property type="component" value="Unassembled WGS sequence"/>
</dbReference>
<dbReference type="SUPFAM" id="SSF48498">
    <property type="entry name" value="Tetracyclin repressor-like, C-terminal domain"/>
    <property type="match status" value="1"/>
</dbReference>
<keyword evidence="1" id="KW-0805">Transcription regulation</keyword>
<evidence type="ECO:0000256" key="3">
    <source>
        <dbReference type="ARBA" id="ARBA00023163"/>
    </source>
</evidence>
<evidence type="ECO:0000256" key="2">
    <source>
        <dbReference type="ARBA" id="ARBA00023125"/>
    </source>
</evidence>
<name>A0A5D4GPQ4_9HYPH</name>
<dbReference type="SUPFAM" id="SSF46689">
    <property type="entry name" value="Homeodomain-like"/>
    <property type="match status" value="1"/>
</dbReference>
<feature type="domain" description="HTH tetR-type" evidence="5">
    <location>
        <begin position="6"/>
        <end position="66"/>
    </location>
</feature>
<proteinExistence type="predicted"/>
<reference evidence="6 7" key="2">
    <citation type="submission" date="2019-09" db="EMBL/GenBank/DDBJ databases">
        <title>Mesorhizobium sp. MaA-C15 isolated from Microcystis aeruginosa.</title>
        <authorList>
            <person name="Jeong S.E."/>
            <person name="Jin H.M."/>
            <person name="Jeon C.O."/>
        </authorList>
    </citation>
    <scope>NUCLEOTIDE SEQUENCE [LARGE SCALE GENOMIC DNA]</scope>
    <source>
        <strain evidence="6 7">MaA-C15</strain>
    </source>
</reference>
<dbReference type="InterPro" id="IPR009057">
    <property type="entry name" value="Homeodomain-like_sf"/>
</dbReference>
<keyword evidence="7" id="KW-1185">Reference proteome</keyword>
<dbReference type="AlphaFoldDB" id="A0A5D4GPQ4"/>
<dbReference type="InterPro" id="IPR036271">
    <property type="entry name" value="Tet_transcr_reg_TetR-rel_C_sf"/>
</dbReference>
<comment type="caution">
    <text evidence="6">The sequence shown here is derived from an EMBL/GenBank/DDBJ whole genome shotgun (WGS) entry which is preliminary data.</text>
</comment>
<dbReference type="RefSeq" id="WP_148915642.1">
    <property type="nucleotide sequence ID" value="NZ_VSZS01000065.1"/>
</dbReference>
<sequence length="204" mass="22646">MGRNRSFDETEVLASAMHAFRRHGYAGISIKQLEEATGLSSGSLYNAYGDKDGLFRAAMAFYVDGYVAGRIAAHAGPVATLDDLEQLFLTLFREPMTDGSGCLVVNSTIEFGTRGSPVDEEMARSFDLVTSGIRAVLEREIEPEQVDAEASRLLLLYHGILVFSRAGRFDKNFQEAVRSQFDLLRQSRDRARAGHQTTRERSET</sequence>
<gene>
    <name evidence="6" type="ORF">FY036_15375</name>
</gene>
<dbReference type="EMBL" id="VSZS01000065">
    <property type="protein sequence ID" value="TYR30841.1"/>
    <property type="molecule type" value="Genomic_DNA"/>
</dbReference>
<dbReference type="PROSITE" id="PS50977">
    <property type="entry name" value="HTH_TETR_2"/>
    <property type="match status" value="1"/>
</dbReference>
<evidence type="ECO:0000259" key="5">
    <source>
        <dbReference type="PROSITE" id="PS50977"/>
    </source>
</evidence>
<dbReference type="Gene3D" id="1.10.357.10">
    <property type="entry name" value="Tetracycline Repressor, domain 2"/>
    <property type="match status" value="1"/>
</dbReference>
<dbReference type="OrthoDB" id="9795242at2"/>
<evidence type="ECO:0000313" key="6">
    <source>
        <dbReference type="EMBL" id="TYR30841.1"/>
    </source>
</evidence>
<keyword evidence="3" id="KW-0804">Transcription</keyword>
<evidence type="ECO:0000256" key="4">
    <source>
        <dbReference type="PROSITE-ProRule" id="PRU00335"/>
    </source>
</evidence>
<dbReference type="PANTHER" id="PTHR47506:SF1">
    <property type="entry name" value="HTH-TYPE TRANSCRIPTIONAL REGULATOR YJDC"/>
    <property type="match status" value="1"/>
</dbReference>
<dbReference type="Pfam" id="PF00440">
    <property type="entry name" value="TetR_N"/>
    <property type="match status" value="1"/>
</dbReference>
<reference evidence="6 7" key="1">
    <citation type="submission" date="2019-08" db="EMBL/GenBank/DDBJ databases">
        <authorList>
            <person name="Seo Y.L."/>
        </authorList>
    </citation>
    <scope>NUCLEOTIDE SEQUENCE [LARGE SCALE GENOMIC DNA]</scope>
    <source>
        <strain evidence="6 7">MaA-C15</strain>
    </source>
</reference>
<evidence type="ECO:0000256" key="1">
    <source>
        <dbReference type="ARBA" id="ARBA00023015"/>
    </source>
</evidence>
<dbReference type="PANTHER" id="PTHR47506">
    <property type="entry name" value="TRANSCRIPTIONAL REGULATORY PROTEIN"/>
    <property type="match status" value="1"/>
</dbReference>
<protein>
    <submittedName>
        <fullName evidence="6">TetR/AcrR family transcriptional regulator</fullName>
    </submittedName>
</protein>
<dbReference type="GO" id="GO:0003677">
    <property type="term" value="F:DNA binding"/>
    <property type="evidence" value="ECO:0007669"/>
    <property type="project" value="UniProtKB-UniRule"/>
</dbReference>
<dbReference type="Gene3D" id="1.10.10.60">
    <property type="entry name" value="Homeodomain-like"/>
    <property type="match status" value="1"/>
</dbReference>
<dbReference type="InterPro" id="IPR001647">
    <property type="entry name" value="HTH_TetR"/>
</dbReference>
<keyword evidence="2 4" id="KW-0238">DNA-binding</keyword>
<accession>A0A5D4GPQ4</accession>